<dbReference type="Proteomes" id="UP001163632">
    <property type="component" value="Chromosome"/>
</dbReference>
<protein>
    <submittedName>
        <fullName evidence="1">Uncharacterized protein</fullName>
    </submittedName>
</protein>
<gene>
    <name evidence="1" type="ORF">LP092_13740</name>
</gene>
<name>A0ABY6M6H1_MORBO</name>
<sequence length="92" mass="10945">MTELEQIGKLYLDWLVSHRKAWEYHKMGLYLLSNDIENPVTGEYEQVIDERPPNYKDEFMVKIKQWSDENSNAEKLYSTLLEKADIYLANNS</sequence>
<proteinExistence type="predicted"/>
<dbReference type="EMBL" id="CP087830">
    <property type="protein sequence ID" value="UZA02978.1"/>
    <property type="molecule type" value="Genomic_DNA"/>
</dbReference>
<organism evidence="1 2">
    <name type="scientific">Moraxella bovis</name>
    <dbReference type="NCBI Taxonomy" id="476"/>
    <lineage>
        <taxon>Bacteria</taxon>
        <taxon>Pseudomonadati</taxon>
        <taxon>Pseudomonadota</taxon>
        <taxon>Gammaproteobacteria</taxon>
        <taxon>Moraxellales</taxon>
        <taxon>Moraxellaceae</taxon>
        <taxon>Moraxella</taxon>
    </lineage>
</organism>
<evidence type="ECO:0000313" key="1">
    <source>
        <dbReference type="EMBL" id="UZA02978.1"/>
    </source>
</evidence>
<reference evidence="1" key="1">
    <citation type="journal article" date="2022" name="BMC Microbiol.">
        <title>Whole genome sequencing of Moraxella bovis strains from North America reveals two genotypes with different genetic determinants.</title>
        <authorList>
            <person name="Wynn E.L."/>
            <person name="Hille M.M."/>
            <person name="Loy J.D."/>
            <person name="Schuller G."/>
            <person name="Kuhn K.L."/>
            <person name="Dickey A.M."/>
            <person name="Bono J.L."/>
            <person name="Clawson M.L."/>
        </authorList>
    </citation>
    <scope>NUCLEOTIDE SEQUENCE</scope>
    <source>
        <strain evidence="1">SAM102599</strain>
    </source>
</reference>
<keyword evidence="2" id="KW-1185">Reference proteome</keyword>
<dbReference type="RefSeq" id="WP_264697142.1">
    <property type="nucleotide sequence ID" value="NZ_CP087773.1"/>
</dbReference>
<accession>A0ABY6M6H1</accession>
<evidence type="ECO:0000313" key="2">
    <source>
        <dbReference type="Proteomes" id="UP001163632"/>
    </source>
</evidence>